<gene>
    <name evidence="1" type="ORF">DYH56_11245</name>
</gene>
<protein>
    <recommendedName>
        <fullName evidence="3">Uroporphyrinogen decarboxylase (URO-D) domain-containing protein</fullName>
    </recommendedName>
</protein>
<name>A0ABX9KFK7_9FUSO</name>
<evidence type="ECO:0008006" key="3">
    <source>
        <dbReference type="Google" id="ProtNLM"/>
    </source>
</evidence>
<evidence type="ECO:0000313" key="2">
    <source>
        <dbReference type="Proteomes" id="UP000263486"/>
    </source>
</evidence>
<proteinExistence type="predicted"/>
<dbReference type="Proteomes" id="UP000263486">
    <property type="component" value="Unassembled WGS sequence"/>
</dbReference>
<dbReference type="InterPro" id="IPR038071">
    <property type="entry name" value="UROD/MetE-like_sf"/>
</dbReference>
<sequence>MKCIRQNDVEISKKIMDKYDLETPQGRLDYILKEKEGFFPLFSNSIYSAMGGKTEYNKVKEIMCKDMDEFLNIADLKIENIDIEAVSKARVYSLDGIFTTLISFVEMSKVLRLMRKDVDKLEAGFEKIERDFILFLETLNLNGVRHFSYADPSAMPEILGRYHQKWIVERFMKLLDKLSHLDIVIHICPVLFNDIKKMQNMENYPVESYQDEFLSEKGFKVVGGSCIKNKNEGVYFYF</sequence>
<accession>A0ABX9KFK7</accession>
<organism evidence="1 2">
    <name type="scientific">Psychrilyobacter piezotolerans</name>
    <dbReference type="NCBI Taxonomy" id="2293438"/>
    <lineage>
        <taxon>Bacteria</taxon>
        <taxon>Fusobacteriati</taxon>
        <taxon>Fusobacteriota</taxon>
        <taxon>Fusobacteriia</taxon>
        <taxon>Fusobacteriales</taxon>
        <taxon>Fusobacteriaceae</taxon>
        <taxon>Psychrilyobacter</taxon>
    </lineage>
</organism>
<comment type="caution">
    <text evidence="1">The sequence shown here is derived from an EMBL/GenBank/DDBJ whole genome shotgun (WGS) entry which is preliminary data.</text>
</comment>
<dbReference type="RefSeq" id="WP_114642969.1">
    <property type="nucleotide sequence ID" value="NZ_JAACIO010000021.1"/>
</dbReference>
<keyword evidence="2" id="KW-1185">Reference proteome</keyword>
<dbReference type="Gene3D" id="3.20.20.210">
    <property type="match status" value="1"/>
</dbReference>
<evidence type="ECO:0000313" key="1">
    <source>
        <dbReference type="EMBL" id="REI40427.1"/>
    </source>
</evidence>
<dbReference type="EMBL" id="QUAJ01000020">
    <property type="protein sequence ID" value="REI40427.1"/>
    <property type="molecule type" value="Genomic_DNA"/>
</dbReference>
<reference evidence="1 2" key="1">
    <citation type="submission" date="2018-08" db="EMBL/GenBank/DDBJ databases">
        <title>Draft genome sequence of Psychrilyobacter sp. strain SD5 isolated from Black Sea water.</title>
        <authorList>
            <person name="Yadav S."/>
            <person name="Villanueva L."/>
            <person name="Damste J.S.S."/>
        </authorList>
    </citation>
    <scope>NUCLEOTIDE SEQUENCE [LARGE SCALE GENOMIC DNA]</scope>
    <source>
        <strain evidence="1 2">SD5</strain>
    </source>
</reference>